<dbReference type="Pfam" id="PF00387">
    <property type="entry name" value="PI-PLC-Y"/>
    <property type="match status" value="1"/>
</dbReference>
<feature type="domain" description="PI-PLC Y-box" evidence="3">
    <location>
        <begin position="540"/>
        <end position="663"/>
    </location>
</feature>
<dbReference type="STRING" id="31234.E3LLK8"/>
<feature type="transmembrane region" description="Helical" evidence="2">
    <location>
        <begin position="672"/>
        <end position="694"/>
    </location>
</feature>
<dbReference type="OMA" id="KESDKWE"/>
<accession>E3LLK8</accession>
<dbReference type="FunCoup" id="E3LLK8">
    <property type="interactions" value="3"/>
</dbReference>
<reference evidence="4" key="1">
    <citation type="submission" date="2007-07" db="EMBL/GenBank/DDBJ databases">
        <title>PCAP assembly of the Caenorhabditis remanei genome.</title>
        <authorList>
            <consortium name="The Caenorhabditis remanei Sequencing Consortium"/>
            <person name="Wilson R.K."/>
        </authorList>
    </citation>
    <scope>NUCLEOTIDE SEQUENCE [LARGE SCALE GENOMIC DNA]</scope>
    <source>
        <strain evidence="4">PB4641</strain>
    </source>
</reference>
<dbReference type="FunFam" id="2.60.40.150:FF:000417">
    <property type="entry name" value="Phosphoinositide phospholipase C"/>
    <property type="match status" value="1"/>
</dbReference>
<dbReference type="GO" id="GO:0048015">
    <property type="term" value="P:phosphatidylinositol-mediated signaling"/>
    <property type="evidence" value="ECO:0007669"/>
    <property type="project" value="TreeGrafter"/>
</dbReference>
<dbReference type="EMBL" id="DS268410">
    <property type="protein sequence ID" value="EFO99825.1"/>
    <property type="molecule type" value="Genomic_DNA"/>
</dbReference>
<dbReference type="Proteomes" id="UP000008281">
    <property type="component" value="Unassembled WGS sequence"/>
</dbReference>
<dbReference type="SUPFAM" id="SSF47473">
    <property type="entry name" value="EF-hand"/>
    <property type="match status" value="1"/>
</dbReference>
<dbReference type="eggNOG" id="KOG1265">
    <property type="taxonomic scope" value="Eukaryota"/>
</dbReference>
<dbReference type="Pfam" id="PF17787">
    <property type="entry name" value="PH_14"/>
    <property type="match status" value="1"/>
</dbReference>
<dbReference type="InParanoid" id="E3LLK8"/>
<dbReference type="InterPro" id="IPR000909">
    <property type="entry name" value="PLipase_C_PInositol-sp_X_dom"/>
</dbReference>
<keyword evidence="1" id="KW-0443">Lipid metabolism</keyword>
<evidence type="ECO:0000313" key="5">
    <source>
        <dbReference type="Proteomes" id="UP000008281"/>
    </source>
</evidence>
<dbReference type="AlphaFoldDB" id="E3LLK8"/>
<dbReference type="GO" id="GO:0051209">
    <property type="term" value="P:release of sequestered calcium ion into cytosol"/>
    <property type="evidence" value="ECO:0007669"/>
    <property type="project" value="TreeGrafter"/>
</dbReference>
<evidence type="ECO:0000256" key="1">
    <source>
        <dbReference type="RuleBase" id="RU361133"/>
    </source>
</evidence>
<dbReference type="SMART" id="SM00149">
    <property type="entry name" value="PLCYc"/>
    <property type="match status" value="1"/>
</dbReference>
<evidence type="ECO:0000259" key="3">
    <source>
        <dbReference type="PROSITE" id="PS50008"/>
    </source>
</evidence>
<dbReference type="Gene3D" id="2.30.29.240">
    <property type="match status" value="1"/>
</dbReference>
<dbReference type="InterPro" id="IPR035892">
    <property type="entry name" value="C2_domain_sf"/>
</dbReference>
<dbReference type="OrthoDB" id="269822at2759"/>
<dbReference type="Pfam" id="PF00388">
    <property type="entry name" value="PI-PLC-X"/>
    <property type="match status" value="1"/>
</dbReference>
<dbReference type="SMART" id="SM00148">
    <property type="entry name" value="PLCXc"/>
    <property type="match status" value="1"/>
</dbReference>
<sequence>MSKVPDVLKDAKLIFFKYEENFTSRNSVRLQVDPTPYILFWRYKDYKVFNTKELAHEKNYIYLERIYDVRVGKPTDFELGAHEKGFERNFLTIVSGTSITNLKFTHFVCLEKDEKRLHEFGSSLFDTVQRVRKEEHGLLYHFRKKLAPKMYAAFTQRCLEEDIMRVYDKHKKNSTKTEWTAVGKLLSVNSRKNVEIDDQKLIRIIMILTKFEGSRLEAIFRKISEDEPVATKLEFGEWLRKNQHDHRLNDARFNQVSDRKISSILEAWQYSGDSAITPQIFTHWMASDEAGVAISAQRMKLDVASMREPINRYFIDSSHNTYCSGISFKKSTSNQLVYAIGHCSADVEMYRQALLCGCRCVELDVWDNKDKEGDPVITHGPTAVMGMNEIGLKEVCEAIKECAFKTTPYPLILSIENHLGRKQQEKMVQIFHHVFGDLLLTGPLPDYPLYAREGSGDIKYPSPELLKYKILIKAKKKRFDKQESRSREDSSIDLQVNQIGSSIDLTEDEAIENERFNELTEEQKAAQMLQLPEESSCSELSEIINYMQAFESSRGVSTAINLENATIDTVPCIVSADENTVWNCLRGSSVEKIQNLNKSKIMRIYPKASRIYSTNYNPMIHWLTGAQMVALNIQTNCSNTQLNYAMFERNGACGYVRKPDWLRMRDVQLKPFLSIPFTIAYTVEVEIIAAYFLSAMDSDKYRRRSTVSVRLFDVPDQISKEDISSPSISTSSKFETSCRRRTREETSFVTNYERHVYSFDKVMLNDLSFLQFNVHNESGSVFAQRILHIDTMNNGYRFITLRTPSNQCAGPACLLVRFDLFMHSDRKNLHDHKQMYNPHAFEKESDKWERRFSNPFADLDGFDGNEFLLVEGTRRGSVEHAPTTPTTPTKPMSFGKELLEKISFWKKK</sequence>
<dbReference type="GO" id="GO:0046488">
    <property type="term" value="P:phosphatidylinositol metabolic process"/>
    <property type="evidence" value="ECO:0007669"/>
    <property type="project" value="TreeGrafter"/>
</dbReference>
<dbReference type="HOGENOM" id="CLU_014029_0_0_1"/>
<dbReference type="PANTHER" id="PTHR10336">
    <property type="entry name" value="PHOSPHOINOSITIDE-SPECIFIC PHOSPHOLIPASE C FAMILY PROTEIN"/>
    <property type="match status" value="1"/>
</dbReference>
<dbReference type="InterPro" id="IPR017946">
    <property type="entry name" value="PLC-like_Pdiesterase_TIM-brl"/>
</dbReference>
<dbReference type="CDD" id="cd00275">
    <property type="entry name" value="C2_PLC_like"/>
    <property type="match status" value="1"/>
</dbReference>
<dbReference type="SUPFAM" id="SSF51695">
    <property type="entry name" value="PLC-like phosphodiesterases"/>
    <property type="match status" value="1"/>
</dbReference>
<dbReference type="InterPro" id="IPR037862">
    <property type="entry name" value="PLC-beta_PH"/>
</dbReference>
<dbReference type="Gene3D" id="3.20.20.190">
    <property type="entry name" value="Phosphatidylinositol (PI) phosphodiesterase"/>
    <property type="match status" value="1"/>
</dbReference>
<name>E3LLK8_CAERE</name>
<organism evidence="5">
    <name type="scientific">Caenorhabditis remanei</name>
    <name type="common">Caenorhabditis vulgaris</name>
    <dbReference type="NCBI Taxonomy" id="31234"/>
    <lineage>
        <taxon>Eukaryota</taxon>
        <taxon>Metazoa</taxon>
        <taxon>Ecdysozoa</taxon>
        <taxon>Nematoda</taxon>
        <taxon>Chromadorea</taxon>
        <taxon>Rhabditida</taxon>
        <taxon>Rhabditina</taxon>
        <taxon>Rhabditomorpha</taxon>
        <taxon>Rhabditoidea</taxon>
        <taxon>Rhabditidae</taxon>
        <taxon>Peloderinae</taxon>
        <taxon>Caenorhabditis</taxon>
    </lineage>
</organism>
<comment type="catalytic activity">
    <reaction evidence="1">
        <text>a 1,2-diacyl-sn-glycero-3-phospho-(1D-myo-inositol-4,5-bisphosphate) + H2O = 1D-myo-inositol 1,4,5-trisphosphate + a 1,2-diacyl-sn-glycerol + H(+)</text>
        <dbReference type="Rhea" id="RHEA:33179"/>
        <dbReference type="ChEBI" id="CHEBI:15377"/>
        <dbReference type="ChEBI" id="CHEBI:15378"/>
        <dbReference type="ChEBI" id="CHEBI:17815"/>
        <dbReference type="ChEBI" id="CHEBI:58456"/>
        <dbReference type="ChEBI" id="CHEBI:203600"/>
        <dbReference type="EC" id="3.1.4.11"/>
    </reaction>
</comment>
<keyword evidence="5" id="KW-1185">Reference proteome</keyword>
<evidence type="ECO:0000256" key="2">
    <source>
        <dbReference type="SAM" id="Phobius"/>
    </source>
</evidence>
<dbReference type="InterPro" id="IPR011992">
    <property type="entry name" value="EF-hand-dom_pair"/>
</dbReference>
<dbReference type="GO" id="GO:0016042">
    <property type="term" value="P:lipid catabolic process"/>
    <property type="evidence" value="ECO:0007669"/>
    <property type="project" value="UniProtKB-KW"/>
</dbReference>
<dbReference type="GO" id="GO:0004435">
    <property type="term" value="F:phosphatidylinositol-4,5-bisphosphate phospholipase C activity"/>
    <property type="evidence" value="ECO:0007669"/>
    <property type="project" value="UniProtKB-EC"/>
</dbReference>
<gene>
    <name evidence="4" type="primary">Cre-plc-2</name>
    <name evidence="4" type="ORF">CRE_19069</name>
</gene>
<dbReference type="PANTHER" id="PTHR10336:SF193">
    <property type="entry name" value="PHOSPHOINOSITIDE PHOSPHOLIPASE C"/>
    <property type="match status" value="1"/>
</dbReference>
<dbReference type="CDD" id="cd08558">
    <property type="entry name" value="PI-PLCc_eukaryota"/>
    <property type="match status" value="1"/>
</dbReference>
<dbReference type="SUPFAM" id="SSF50729">
    <property type="entry name" value="PH domain-like"/>
    <property type="match status" value="1"/>
</dbReference>
<keyword evidence="2" id="KW-1133">Transmembrane helix</keyword>
<dbReference type="Gene3D" id="2.60.40.150">
    <property type="entry name" value="C2 domain"/>
    <property type="match status" value="1"/>
</dbReference>
<proteinExistence type="predicted"/>
<dbReference type="EC" id="3.1.4.11" evidence="1"/>
<protein>
    <recommendedName>
        <fullName evidence="1">Phosphoinositide phospholipase C</fullName>
        <ecNumber evidence="1">3.1.4.11</ecNumber>
    </recommendedName>
</protein>
<keyword evidence="1" id="KW-0378">Hydrolase</keyword>
<dbReference type="Gene3D" id="1.10.238.10">
    <property type="entry name" value="EF-hand"/>
    <property type="match status" value="1"/>
</dbReference>
<evidence type="ECO:0000313" key="4">
    <source>
        <dbReference type="EMBL" id="EFO99825.1"/>
    </source>
</evidence>
<dbReference type="PROSITE" id="PS50008">
    <property type="entry name" value="PIPLC_Y_DOMAIN"/>
    <property type="match status" value="1"/>
</dbReference>
<keyword evidence="2" id="KW-0812">Transmembrane</keyword>
<dbReference type="InterPro" id="IPR001711">
    <property type="entry name" value="PLipase_C_Pinositol-sp_Y"/>
</dbReference>
<dbReference type="InterPro" id="IPR001192">
    <property type="entry name" value="PI-PLC_fam"/>
</dbReference>
<keyword evidence="1" id="KW-0442">Lipid degradation</keyword>
<keyword evidence="2" id="KW-0472">Membrane</keyword>
<dbReference type="PROSITE" id="PS50007">
    <property type="entry name" value="PIPLC_X_DOMAIN"/>
    <property type="match status" value="1"/>
</dbReference>
<dbReference type="PRINTS" id="PR00390">
    <property type="entry name" value="PHPHLIPASEC"/>
</dbReference>